<keyword evidence="4" id="KW-1185">Reference proteome</keyword>
<dbReference type="EMBL" id="CP015839">
    <property type="protein sequence ID" value="ANG64037.1"/>
    <property type="molecule type" value="Genomic_DNA"/>
</dbReference>
<organism evidence="3 4">
    <name type="scientific">Marinobacterium aestuarii</name>
    <dbReference type="NCBI Taxonomy" id="1821621"/>
    <lineage>
        <taxon>Bacteria</taxon>
        <taxon>Pseudomonadati</taxon>
        <taxon>Pseudomonadota</taxon>
        <taxon>Gammaproteobacteria</taxon>
        <taxon>Oceanospirillales</taxon>
        <taxon>Oceanospirillaceae</taxon>
        <taxon>Marinobacterium</taxon>
    </lineage>
</organism>
<evidence type="ECO:0000313" key="3">
    <source>
        <dbReference type="EMBL" id="ANG64037.1"/>
    </source>
</evidence>
<dbReference type="STRING" id="1821621.A8C75_17200"/>
<dbReference type="Gene3D" id="1.25.40.10">
    <property type="entry name" value="Tetratricopeptide repeat domain"/>
    <property type="match status" value="1"/>
</dbReference>
<feature type="repeat" description="TPR" evidence="1">
    <location>
        <begin position="160"/>
        <end position="193"/>
    </location>
</feature>
<dbReference type="PROSITE" id="PS50005">
    <property type="entry name" value="TPR"/>
    <property type="match status" value="1"/>
</dbReference>
<keyword evidence="1" id="KW-0802">TPR repeat</keyword>
<dbReference type="Pfam" id="PF13432">
    <property type="entry name" value="TPR_16"/>
    <property type="match status" value="1"/>
</dbReference>
<sequence>MLGTLLTVILAGCSSRPAQQDIARPDSPYCLRGGDTESFSCDPSVQAKVEPAPAAPRSNDNPTDDALYADLAEIKNWLNNEKNVRADSTASSDESDVVLSPPVVPKDAPKLEPAPPLPRLLADAKYRDSLDEAQSLYRQGFFQHAQAELTQLIGLYPQRPEAYNNLGVMLAETGQYSEAISQLQQALSTHPYYATIHANLRSLYGALAGNTYSDALGLRRNRPAPQLDTLDAGQDADAARSITTEVGHTLESWAKSPTYAAEQRAALYIPGFSPSSKINHAQWLQSLVSPAPALQLQAYELALMTPDWVEVTLQAGPLPSQEGKPVQRVLSLIRMNSTWLISAEQPLQQ</sequence>
<evidence type="ECO:0000256" key="2">
    <source>
        <dbReference type="SAM" id="MobiDB-lite"/>
    </source>
</evidence>
<dbReference type="InterPro" id="IPR011990">
    <property type="entry name" value="TPR-like_helical_dom_sf"/>
</dbReference>
<dbReference type="InterPro" id="IPR019734">
    <property type="entry name" value="TPR_rpt"/>
</dbReference>
<reference evidence="3 4" key="2">
    <citation type="journal article" date="2018" name="Int. J. Syst. Evol. Microbiol.">
        <title>Marinobacterium aestuarii sp. nov., a benzene-degrading marine bacterium isolated from estuary sediment.</title>
        <authorList>
            <person name="Bae S.S."/>
            <person name="Jung J."/>
            <person name="Chung D."/>
            <person name="Baek K."/>
        </authorList>
    </citation>
    <scope>NUCLEOTIDE SEQUENCE [LARGE SCALE GENOMIC DNA]</scope>
    <source>
        <strain evidence="3 4">ST58-10</strain>
    </source>
</reference>
<dbReference type="Proteomes" id="UP000078070">
    <property type="component" value="Chromosome"/>
</dbReference>
<dbReference type="PROSITE" id="PS50293">
    <property type="entry name" value="TPR_REGION"/>
    <property type="match status" value="1"/>
</dbReference>
<feature type="region of interest" description="Disordered" evidence="2">
    <location>
        <begin position="85"/>
        <end position="116"/>
    </location>
</feature>
<feature type="region of interest" description="Disordered" evidence="2">
    <location>
        <begin position="18"/>
        <end position="65"/>
    </location>
</feature>
<evidence type="ECO:0000313" key="4">
    <source>
        <dbReference type="Proteomes" id="UP000078070"/>
    </source>
</evidence>
<name>A0A1A9F1J1_9GAMM</name>
<dbReference type="KEGG" id="mars:A8C75_17200"/>
<gene>
    <name evidence="3" type="ORF">A8C75_17200</name>
</gene>
<accession>A0A1A9F1J1</accession>
<dbReference type="AlphaFoldDB" id="A0A1A9F1J1"/>
<evidence type="ECO:0000256" key="1">
    <source>
        <dbReference type="PROSITE-ProRule" id="PRU00339"/>
    </source>
</evidence>
<dbReference type="SUPFAM" id="SSF48452">
    <property type="entry name" value="TPR-like"/>
    <property type="match status" value="1"/>
</dbReference>
<protein>
    <submittedName>
        <fullName evidence="3">Uncharacterized protein</fullName>
    </submittedName>
</protein>
<proteinExistence type="predicted"/>
<reference evidence="4" key="1">
    <citation type="submission" date="2016-05" db="EMBL/GenBank/DDBJ databases">
        <authorList>
            <person name="Baek K."/>
            <person name="Yang S.-J."/>
        </authorList>
    </citation>
    <scope>NUCLEOTIDE SEQUENCE [LARGE SCALE GENOMIC DNA]</scope>
    <source>
        <strain evidence="4">ST58-10</strain>
    </source>
</reference>
<dbReference type="SMART" id="SM00028">
    <property type="entry name" value="TPR"/>
    <property type="match status" value="1"/>
</dbReference>